<dbReference type="InterPro" id="IPR036977">
    <property type="entry name" value="DNA_primase_Znf_CHC2"/>
</dbReference>
<proteinExistence type="predicted"/>
<dbReference type="AlphaFoldDB" id="A0A923LY25"/>
<dbReference type="EMBL" id="JACOPL010000012">
    <property type="protein sequence ID" value="MBC5726190.1"/>
    <property type="molecule type" value="Genomic_DNA"/>
</dbReference>
<feature type="region of interest" description="Disordered" evidence="1">
    <location>
        <begin position="91"/>
        <end position="115"/>
    </location>
</feature>
<evidence type="ECO:0000259" key="2">
    <source>
        <dbReference type="Pfam" id="PF13154"/>
    </source>
</evidence>
<keyword evidence="4" id="KW-1185">Reference proteome</keyword>
<dbReference type="InterPro" id="IPR034154">
    <property type="entry name" value="TOPRIM_DnaG/twinkle"/>
</dbReference>
<dbReference type="Pfam" id="PF13154">
    <property type="entry name" value="DUF3991"/>
    <property type="match status" value="1"/>
</dbReference>
<dbReference type="CDD" id="cd01029">
    <property type="entry name" value="TOPRIM_primases"/>
    <property type="match status" value="1"/>
</dbReference>
<gene>
    <name evidence="3" type="ORF">H8S45_12075</name>
</gene>
<evidence type="ECO:0000256" key="1">
    <source>
        <dbReference type="SAM" id="MobiDB-lite"/>
    </source>
</evidence>
<dbReference type="Proteomes" id="UP000606499">
    <property type="component" value="Unassembled WGS sequence"/>
</dbReference>
<organism evidence="3 4">
    <name type="scientific">Agathobaculum faecis</name>
    <dbReference type="NCBI Taxonomy" id="2763013"/>
    <lineage>
        <taxon>Bacteria</taxon>
        <taxon>Bacillati</taxon>
        <taxon>Bacillota</taxon>
        <taxon>Clostridia</taxon>
        <taxon>Eubacteriales</taxon>
        <taxon>Butyricicoccaceae</taxon>
        <taxon>Agathobaculum</taxon>
    </lineage>
</organism>
<accession>A0A923LY25</accession>
<feature type="region of interest" description="Disordered" evidence="1">
    <location>
        <begin position="302"/>
        <end position="326"/>
    </location>
</feature>
<protein>
    <submittedName>
        <fullName evidence="3">Toprim domain-containing protein</fullName>
    </submittedName>
</protein>
<dbReference type="GO" id="GO:0006260">
    <property type="term" value="P:DNA replication"/>
    <property type="evidence" value="ECO:0007669"/>
    <property type="project" value="InterPro"/>
</dbReference>
<dbReference type="InterPro" id="IPR025054">
    <property type="entry name" value="DUF3991"/>
</dbReference>
<dbReference type="RefSeq" id="WP_054327204.1">
    <property type="nucleotide sequence ID" value="NZ_JACOPL010000012.1"/>
</dbReference>
<evidence type="ECO:0000313" key="3">
    <source>
        <dbReference type="EMBL" id="MBC5726190.1"/>
    </source>
</evidence>
<dbReference type="Gene3D" id="3.90.580.10">
    <property type="entry name" value="Zinc finger, CHC2-type domain"/>
    <property type="match status" value="1"/>
</dbReference>
<dbReference type="Gene3D" id="3.40.1360.10">
    <property type="match status" value="1"/>
</dbReference>
<dbReference type="SUPFAM" id="SSF56731">
    <property type="entry name" value="DNA primase core"/>
    <property type="match status" value="1"/>
</dbReference>
<evidence type="ECO:0000313" key="4">
    <source>
        <dbReference type="Proteomes" id="UP000606499"/>
    </source>
</evidence>
<dbReference type="Pfam" id="PF13155">
    <property type="entry name" value="Toprim_2"/>
    <property type="match status" value="1"/>
</dbReference>
<feature type="domain" description="DUF3991" evidence="2">
    <location>
        <begin position="125"/>
        <end position="195"/>
    </location>
</feature>
<dbReference type="GO" id="GO:0003677">
    <property type="term" value="F:DNA binding"/>
    <property type="evidence" value="ECO:0007669"/>
    <property type="project" value="InterPro"/>
</dbReference>
<dbReference type="GO" id="GO:0008270">
    <property type="term" value="F:zinc ion binding"/>
    <property type="evidence" value="ECO:0007669"/>
    <property type="project" value="InterPro"/>
</dbReference>
<dbReference type="SUPFAM" id="SSF57783">
    <property type="entry name" value="Zinc beta-ribbon"/>
    <property type="match status" value="1"/>
</dbReference>
<reference evidence="3" key="1">
    <citation type="submission" date="2020-08" db="EMBL/GenBank/DDBJ databases">
        <title>Genome public.</title>
        <authorList>
            <person name="Liu C."/>
            <person name="Sun Q."/>
        </authorList>
    </citation>
    <scope>NUCLEOTIDE SEQUENCE</scope>
    <source>
        <strain evidence="3">NSJ-28</strain>
    </source>
</reference>
<feature type="compositionally biased region" description="Basic and acidic residues" evidence="1">
    <location>
        <begin position="317"/>
        <end position="326"/>
    </location>
</feature>
<sequence>MTASDSRITDEQLEQARGVDLLSFLQQYQPGELKRVGQSWTLRSHDSMRISADGRWNWFSQGVGGGDAISYLEKVHGMTFQEAVRTLAGNAYHTHPGTAPAAREPPPRTPFELPQKNRDSRRAFAYLCARGIDPGIISHCMKHGLIYEDAAHHNAVFVGHDEAGTARYAMLRSTASNSGFKIEQAGSDKSCGFCMKGSGQTLYVCEAAIDALSVATLRKLGGRDWQKDSYLSLGGVTASEEILPPALERQLKNFPFKWVVLALDNDDKGRQASQNIFRLLKERRPEIELKVCVPQEKDFNDQLRIKRQQNEQPPPSRAEREIALPN</sequence>
<name>A0A923LY25_9FIRM</name>
<comment type="caution">
    <text evidence="3">The sequence shown here is derived from an EMBL/GenBank/DDBJ whole genome shotgun (WGS) entry which is preliminary data.</text>
</comment>